<dbReference type="EMBL" id="GG662556">
    <property type="protein sequence ID" value="EWS72809.1"/>
    <property type="molecule type" value="Genomic_DNA"/>
</dbReference>
<dbReference type="KEGG" id="tet:TTHERM_000563949"/>
<reference evidence="2" key="1">
    <citation type="journal article" date="2006" name="PLoS Biol.">
        <title>Macronuclear genome sequence of the ciliate Tetrahymena thermophila, a model eukaryote.</title>
        <authorList>
            <person name="Eisen J.A."/>
            <person name="Coyne R.S."/>
            <person name="Wu M."/>
            <person name="Wu D."/>
            <person name="Thiagarajan M."/>
            <person name="Wortman J.R."/>
            <person name="Badger J.H."/>
            <person name="Ren Q."/>
            <person name="Amedeo P."/>
            <person name="Jones K.M."/>
            <person name="Tallon L.J."/>
            <person name="Delcher A.L."/>
            <person name="Salzberg S.L."/>
            <person name="Silva J.C."/>
            <person name="Haas B.J."/>
            <person name="Majoros W.H."/>
            <person name="Farzad M."/>
            <person name="Carlton J.M."/>
            <person name="Smith R.K. Jr."/>
            <person name="Garg J."/>
            <person name="Pearlman R.E."/>
            <person name="Karrer K.M."/>
            <person name="Sun L."/>
            <person name="Manning G."/>
            <person name="Elde N.C."/>
            <person name="Turkewitz A.P."/>
            <person name="Asai D.J."/>
            <person name="Wilkes D.E."/>
            <person name="Wang Y."/>
            <person name="Cai H."/>
            <person name="Collins K."/>
            <person name="Stewart B.A."/>
            <person name="Lee S.R."/>
            <person name="Wilamowska K."/>
            <person name="Weinberg Z."/>
            <person name="Ruzzo W.L."/>
            <person name="Wloga D."/>
            <person name="Gaertig J."/>
            <person name="Frankel J."/>
            <person name="Tsao C.-C."/>
            <person name="Gorovsky M.A."/>
            <person name="Keeling P.J."/>
            <person name="Waller R.F."/>
            <person name="Patron N.J."/>
            <person name="Cherry J.M."/>
            <person name="Stover N.A."/>
            <person name="Krieger C.J."/>
            <person name="del Toro C."/>
            <person name="Ryder H.F."/>
            <person name="Williamson S.C."/>
            <person name="Barbeau R.A."/>
            <person name="Hamilton E.P."/>
            <person name="Orias E."/>
        </authorList>
    </citation>
    <scope>NUCLEOTIDE SEQUENCE [LARGE SCALE GENOMIC DNA]</scope>
    <source>
        <strain evidence="2">SB210</strain>
    </source>
</reference>
<accession>W7XHY1</accession>
<dbReference type="Proteomes" id="UP000009168">
    <property type="component" value="Unassembled WGS sequence"/>
</dbReference>
<evidence type="ECO:0000313" key="1">
    <source>
        <dbReference type="EMBL" id="EWS72809.1"/>
    </source>
</evidence>
<gene>
    <name evidence="1" type="ORF">TTHERM_000563949</name>
</gene>
<proteinExistence type="predicted"/>
<dbReference type="GeneID" id="24439590"/>
<keyword evidence="2" id="KW-1185">Reference proteome</keyword>
<dbReference type="AlphaFoldDB" id="W7XHY1"/>
<dbReference type="RefSeq" id="XP_012654635.1">
    <property type="nucleotide sequence ID" value="XM_012799181.1"/>
</dbReference>
<name>W7XHY1_TETTS</name>
<dbReference type="InParanoid" id="W7XHY1"/>
<evidence type="ECO:0000313" key="2">
    <source>
        <dbReference type="Proteomes" id="UP000009168"/>
    </source>
</evidence>
<protein>
    <submittedName>
        <fullName evidence="1">Uncharacterized protein</fullName>
    </submittedName>
</protein>
<sequence length="172" mass="20362">MLKRHESCLQNYKIFLEDIPQVVVVLTFNLRFSKTKNLLDWLNLRVIKLFIILLNKQVLVITVLSMYKINSLNSGWQDISEVYKIKISQDNQDIFTYLSIPKVISKTLFFNQQYKIKKDLQKGGSSSQKSKKKRIERQRCLKFQSAQQSDRQLKCSIRQQKCPIILKKYLSI</sequence>
<organism evidence="1 2">
    <name type="scientific">Tetrahymena thermophila (strain SB210)</name>
    <dbReference type="NCBI Taxonomy" id="312017"/>
    <lineage>
        <taxon>Eukaryota</taxon>
        <taxon>Sar</taxon>
        <taxon>Alveolata</taxon>
        <taxon>Ciliophora</taxon>
        <taxon>Intramacronucleata</taxon>
        <taxon>Oligohymenophorea</taxon>
        <taxon>Hymenostomatida</taxon>
        <taxon>Tetrahymenina</taxon>
        <taxon>Tetrahymenidae</taxon>
        <taxon>Tetrahymena</taxon>
    </lineage>
</organism>